<feature type="domain" description="Hydantoinase/oxoprolinase N-terminal" evidence="2">
    <location>
        <begin position="7"/>
        <end position="176"/>
    </location>
</feature>
<dbReference type="PANTHER" id="PTHR11365">
    <property type="entry name" value="5-OXOPROLINASE RELATED"/>
    <property type="match status" value="1"/>
</dbReference>
<dbReference type="InterPro" id="IPR002821">
    <property type="entry name" value="Hydantoinase_A"/>
</dbReference>
<dbReference type="Proteomes" id="UP000029518">
    <property type="component" value="Chromosome"/>
</dbReference>
<dbReference type="InterPro" id="IPR008040">
    <property type="entry name" value="Hydant_A_N"/>
</dbReference>
<accession>A0A089L9J6</accession>
<dbReference type="InterPro" id="IPR045079">
    <property type="entry name" value="Oxoprolinase-like"/>
</dbReference>
<gene>
    <name evidence="3" type="ORF">PBOR_11445</name>
</gene>
<dbReference type="GO" id="GO:0005829">
    <property type="term" value="C:cytosol"/>
    <property type="evidence" value="ECO:0007669"/>
    <property type="project" value="TreeGrafter"/>
</dbReference>
<proteinExistence type="predicted"/>
<name>A0A089L9J6_PAEBO</name>
<organism evidence="3 4">
    <name type="scientific">Paenibacillus borealis</name>
    <dbReference type="NCBI Taxonomy" id="160799"/>
    <lineage>
        <taxon>Bacteria</taxon>
        <taxon>Bacillati</taxon>
        <taxon>Bacillota</taxon>
        <taxon>Bacilli</taxon>
        <taxon>Bacillales</taxon>
        <taxon>Paenibacillaceae</taxon>
        <taxon>Paenibacillus</taxon>
    </lineage>
</organism>
<evidence type="ECO:0000259" key="1">
    <source>
        <dbReference type="Pfam" id="PF01968"/>
    </source>
</evidence>
<reference evidence="3" key="1">
    <citation type="submission" date="2014-08" db="EMBL/GenBank/DDBJ databases">
        <title>Comparative genomics of the Paenibacillus odorifer group.</title>
        <authorList>
            <person name="den Bakker H.C."/>
            <person name="Tsai Y.-C.Y.-C."/>
            <person name="Martin N."/>
            <person name="Korlach J."/>
            <person name="Wiedmann M."/>
        </authorList>
    </citation>
    <scope>NUCLEOTIDE SEQUENCE [LARGE SCALE GENOMIC DNA]</scope>
    <source>
        <strain evidence="3">DSM 13188</strain>
    </source>
</reference>
<dbReference type="OrthoDB" id="9768323at2"/>
<evidence type="ECO:0000313" key="3">
    <source>
        <dbReference type="EMBL" id="AIQ57472.1"/>
    </source>
</evidence>
<dbReference type="InterPro" id="IPR043129">
    <property type="entry name" value="ATPase_NBD"/>
</dbReference>
<feature type="domain" description="Hydantoinase A/oxoprolinase" evidence="1">
    <location>
        <begin position="195"/>
        <end position="502"/>
    </location>
</feature>
<dbReference type="AlphaFoldDB" id="A0A089L9J6"/>
<dbReference type="PANTHER" id="PTHR11365:SF23">
    <property type="entry name" value="HYPOTHETICAL 5-OXOPROLINASE (EUROFUNG)-RELATED"/>
    <property type="match status" value="1"/>
</dbReference>
<evidence type="ECO:0000259" key="2">
    <source>
        <dbReference type="Pfam" id="PF05378"/>
    </source>
</evidence>
<dbReference type="GO" id="GO:0006749">
    <property type="term" value="P:glutathione metabolic process"/>
    <property type="evidence" value="ECO:0007669"/>
    <property type="project" value="TreeGrafter"/>
</dbReference>
<dbReference type="EMBL" id="CP009285">
    <property type="protein sequence ID" value="AIQ57472.1"/>
    <property type="molecule type" value="Genomic_DNA"/>
</dbReference>
<dbReference type="Pfam" id="PF05378">
    <property type="entry name" value="Hydant_A_N"/>
    <property type="match status" value="1"/>
</dbReference>
<evidence type="ECO:0000313" key="4">
    <source>
        <dbReference type="Proteomes" id="UP000029518"/>
    </source>
</evidence>
<dbReference type="Gene3D" id="3.30.420.40">
    <property type="match status" value="1"/>
</dbReference>
<dbReference type="KEGG" id="pbd:PBOR_11445"/>
<dbReference type="SUPFAM" id="SSF53067">
    <property type="entry name" value="Actin-like ATPase domain"/>
    <property type="match status" value="1"/>
</dbReference>
<protein>
    <submittedName>
        <fullName evidence="3">Hydantoinase</fullName>
    </submittedName>
</protein>
<dbReference type="HOGENOM" id="CLU_014140_0_0_9"/>
<dbReference type="Pfam" id="PF01968">
    <property type="entry name" value="Hydantoinase_A"/>
    <property type="match status" value="1"/>
</dbReference>
<keyword evidence="4" id="KW-1185">Reference proteome</keyword>
<dbReference type="RefSeq" id="WP_042211702.1">
    <property type="nucleotide sequence ID" value="NZ_CP009285.1"/>
</dbReference>
<dbReference type="GO" id="GO:0017168">
    <property type="term" value="F:5-oxoprolinase (ATP-hydrolyzing) activity"/>
    <property type="evidence" value="ECO:0007669"/>
    <property type="project" value="TreeGrafter"/>
</dbReference>
<sequence>MNNKQIRIGIDVGGTFTDAVAIDNETFEVLSKVKMPTTHHDKRGVASGIVQIIQRVMSENAILPGDIKFIAHGTTQATNALLEGDVARVGIVGMGTGLDARSARSETNVANIELAAGKYLTTYHKFIDSKELTAATIDEAIDQLLAQGAEVIVASEAYSVDDPANELIVMEAARSRGVYATGGHEISQLYGLKTRTRTAVVNASLIPKMMETANMTEQAVKEAGITSQLMIMRCDGGVMSIDEVRKRPILTMLSGLAAGVAGALMYEKISDGIFFEVGGTSVDISVIKNGKVMIENAQVGGHKTYLRSLDVRTLAVAGGSMIQIGGGKITDVGPRSAHIAGLEYECFTGKENLEQPAIGLVSPREGDPDYVTVRSAGGHEYALTLAGAANLLNHVPEEDYARGNMESTRIAWQALGAHLGMSAEDAARAAIDIAIRKVMAVVNQMISDYELDTGFITLVGGGGSGAVLVPAMAAKEGFKHQIANNAPYISTIGVGMAMVREQIEKTVVGATERDIKLIRAEIMEKIVQSGANEATVDVTIEIDSQRNILRAIATGSTELRSKDLASREVPVNELMLTAAEALGQPADKTELKAASGRWFLFESSEIKKSMFGLVKKKLSHIGVLDREGVVRFKKTNAYHLAFLKKNMADRFASFLEENTIYSDANATIPKTFVFYKEKMLDLTGMQTKEQLFSILEVETQLLEDNSEMLAVVYQ</sequence>